<proteinExistence type="predicted"/>
<dbReference type="GO" id="GO:0004832">
    <property type="term" value="F:valine-tRNA ligase activity"/>
    <property type="evidence" value="ECO:0007669"/>
    <property type="project" value="InterPro"/>
</dbReference>
<dbReference type="GO" id="GO:0005524">
    <property type="term" value="F:ATP binding"/>
    <property type="evidence" value="ECO:0007669"/>
    <property type="project" value="UniProtKB-KW"/>
</dbReference>
<evidence type="ECO:0000256" key="2">
    <source>
        <dbReference type="ARBA" id="ARBA00022840"/>
    </source>
</evidence>
<organism evidence="4">
    <name type="scientific">Anopheles coluzzii</name>
    <name type="common">African malaria mosquito</name>
    <dbReference type="NCBI Taxonomy" id="1518534"/>
    <lineage>
        <taxon>Eukaryota</taxon>
        <taxon>Metazoa</taxon>
        <taxon>Ecdysozoa</taxon>
        <taxon>Arthropoda</taxon>
        <taxon>Hexapoda</taxon>
        <taxon>Insecta</taxon>
        <taxon>Pterygota</taxon>
        <taxon>Neoptera</taxon>
        <taxon>Endopterygota</taxon>
        <taxon>Diptera</taxon>
        <taxon>Nematocera</taxon>
        <taxon>Culicoidea</taxon>
        <taxon>Culicidae</taxon>
        <taxon>Anophelinae</taxon>
        <taxon>Anopheles</taxon>
    </lineage>
</organism>
<name>A0A8W7PLL4_ANOCL</name>
<feature type="domain" description="Valyl-tRNA synthetase tRNA-binding arm" evidence="3">
    <location>
        <begin position="66"/>
        <end position="128"/>
    </location>
</feature>
<evidence type="ECO:0000259" key="3">
    <source>
        <dbReference type="Pfam" id="PF10458"/>
    </source>
</evidence>
<sequence length="129" mass="14203">MGIGPAVKAPLFIETSDASVADFIPYLKLLARLTEGSIVATLPADDAPVAMSGNARLMLKVEVDKAAETARLTKELGKLDAELAKLTAKLENRAMWTRPRRIWWSATRRRLAELNDKMEKVKGQLAKLS</sequence>
<dbReference type="InterPro" id="IPR037118">
    <property type="entry name" value="Val-tRNA_synth_C_sf"/>
</dbReference>
<dbReference type="InterPro" id="IPR010978">
    <property type="entry name" value="tRNA-bd_arm"/>
</dbReference>
<dbReference type="GO" id="GO:0006438">
    <property type="term" value="P:valyl-tRNA aminoacylation"/>
    <property type="evidence" value="ECO:0007669"/>
    <property type="project" value="InterPro"/>
</dbReference>
<protein>
    <recommendedName>
        <fullName evidence="3">Valyl-tRNA synthetase tRNA-binding arm domain-containing protein</fullName>
    </recommendedName>
</protein>
<dbReference type="Proteomes" id="UP000075882">
    <property type="component" value="Unassembled WGS sequence"/>
</dbReference>
<dbReference type="Gene3D" id="1.10.287.380">
    <property type="entry name" value="Valyl-tRNA synthetase, C-terminal domain"/>
    <property type="match status" value="1"/>
</dbReference>
<reference evidence="4" key="1">
    <citation type="submission" date="2022-08" db="UniProtKB">
        <authorList>
            <consortium name="EnsemblMetazoa"/>
        </authorList>
    </citation>
    <scope>IDENTIFICATION</scope>
</reference>
<evidence type="ECO:0000256" key="1">
    <source>
        <dbReference type="ARBA" id="ARBA00022741"/>
    </source>
</evidence>
<dbReference type="EnsemblMetazoa" id="ACOM033587-RA">
    <property type="protein sequence ID" value="ACOM033587-PA.1"/>
    <property type="gene ID" value="ACOM033587"/>
</dbReference>
<dbReference type="InterPro" id="IPR019499">
    <property type="entry name" value="Val-tRNA_synth_tRNA-bd"/>
</dbReference>
<evidence type="ECO:0000313" key="4">
    <source>
        <dbReference type="EnsemblMetazoa" id="ACOM033587-PA.1"/>
    </source>
</evidence>
<dbReference type="AlphaFoldDB" id="A0A8W7PLL4"/>
<dbReference type="Pfam" id="PF10458">
    <property type="entry name" value="Val_tRNA-synt_C"/>
    <property type="match status" value="1"/>
</dbReference>
<dbReference type="SUPFAM" id="SSF46589">
    <property type="entry name" value="tRNA-binding arm"/>
    <property type="match status" value="1"/>
</dbReference>
<keyword evidence="1" id="KW-0547">Nucleotide-binding</keyword>
<keyword evidence="2" id="KW-0067">ATP-binding</keyword>
<dbReference type="GO" id="GO:0005737">
    <property type="term" value="C:cytoplasm"/>
    <property type="evidence" value="ECO:0007669"/>
    <property type="project" value="InterPro"/>
</dbReference>
<accession>A0A8W7PLL4</accession>